<dbReference type="PANTHER" id="PTHR45436">
    <property type="entry name" value="SENSOR HISTIDINE KINASE YKOH"/>
    <property type="match status" value="1"/>
</dbReference>
<dbReference type="Pfam" id="PF02518">
    <property type="entry name" value="HATPase_c"/>
    <property type="match status" value="1"/>
</dbReference>
<dbReference type="PANTHER" id="PTHR45436:SF5">
    <property type="entry name" value="SENSOR HISTIDINE KINASE TRCS"/>
    <property type="match status" value="1"/>
</dbReference>
<gene>
    <name evidence="10" type="ORF">DGMP_25450</name>
</gene>
<dbReference type="InterPro" id="IPR003594">
    <property type="entry name" value="HATPase_dom"/>
</dbReference>
<dbReference type="RefSeq" id="WP_228854267.1">
    <property type="nucleotide sequence ID" value="NZ_AP024086.1"/>
</dbReference>
<evidence type="ECO:0000256" key="7">
    <source>
        <dbReference type="ARBA" id="ARBA00022989"/>
    </source>
</evidence>
<protein>
    <recommendedName>
        <fullName evidence="2">histidine kinase</fullName>
        <ecNumber evidence="2">2.7.13.3</ecNumber>
    </recommendedName>
</protein>
<evidence type="ECO:0000256" key="8">
    <source>
        <dbReference type="SAM" id="Phobius"/>
    </source>
</evidence>
<keyword evidence="4" id="KW-0808">Transferase</keyword>
<comment type="catalytic activity">
    <reaction evidence="1">
        <text>ATP + protein L-histidine = ADP + protein N-phospho-L-histidine.</text>
        <dbReference type="EC" id="2.7.13.3"/>
    </reaction>
</comment>
<dbReference type="PROSITE" id="PS50109">
    <property type="entry name" value="HIS_KIN"/>
    <property type="match status" value="1"/>
</dbReference>
<dbReference type="InterPro" id="IPR003661">
    <property type="entry name" value="HisK_dim/P_dom"/>
</dbReference>
<evidence type="ECO:0000259" key="9">
    <source>
        <dbReference type="PROSITE" id="PS50109"/>
    </source>
</evidence>
<dbReference type="KEGG" id="dbk:DGMP_25450"/>
<dbReference type="EC" id="2.7.13.3" evidence="2"/>
<dbReference type="CDD" id="cd00075">
    <property type="entry name" value="HATPase"/>
    <property type="match status" value="1"/>
</dbReference>
<keyword evidence="5 8" id="KW-0812">Transmembrane</keyword>
<dbReference type="EMBL" id="AP024086">
    <property type="protein sequence ID" value="BCL61852.1"/>
    <property type="molecule type" value="Genomic_DNA"/>
</dbReference>
<feature type="transmembrane region" description="Helical" evidence="8">
    <location>
        <begin position="12"/>
        <end position="36"/>
    </location>
</feature>
<feature type="domain" description="Histidine kinase" evidence="9">
    <location>
        <begin position="234"/>
        <end position="435"/>
    </location>
</feature>
<dbReference type="Pfam" id="PF00512">
    <property type="entry name" value="HisKA"/>
    <property type="match status" value="1"/>
</dbReference>
<dbReference type="GO" id="GO:0000155">
    <property type="term" value="F:phosphorelay sensor kinase activity"/>
    <property type="evidence" value="ECO:0007669"/>
    <property type="project" value="InterPro"/>
</dbReference>
<evidence type="ECO:0000256" key="3">
    <source>
        <dbReference type="ARBA" id="ARBA00022553"/>
    </source>
</evidence>
<reference evidence="10" key="1">
    <citation type="submission" date="2020-09" db="EMBL/GenBank/DDBJ databases">
        <title>Desulfogranum mesoprofundum gen. nov., sp. nov., a novel mesophilic, sulfate-reducing chemolithoautotroph isolated from a deep-sea hydrothermal vent chimney in the Suiyo Seamount.</title>
        <authorList>
            <person name="Hashimoto Y."/>
            <person name="Nakagawa S."/>
        </authorList>
    </citation>
    <scope>NUCLEOTIDE SEQUENCE</scope>
    <source>
        <strain evidence="10">KT2</strain>
    </source>
</reference>
<keyword evidence="3" id="KW-0597">Phosphoprotein</keyword>
<dbReference type="Proteomes" id="UP000826725">
    <property type="component" value="Chromosome"/>
</dbReference>
<evidence type="ECO:0000256" key="6">
    <source>
        <dbReference type="ARBA" id="ARBA00022777"/>
    </source>
</evidence>
<organism evidence="10 11">
    <name type="scientific">Desulfomarina profundi</name>
    <dbReference type="NCBI Taxonomy" id="2772557"/>
    <lineage>
        <taxon>Bacteria</taxon>
        <taxon>Pseudomonadati</taxon>
        <taxon>Thermodesulfobacteriota</taxon>
        <taxon>Desulfobulbia</taxon>
        <taxon>Desulfobulbales</taxon>
        <taxon>Desulfobulbaceae</taxon>
        <taxon>Desulfomarina</taxon>
    </lineage>
</organism>
<evidence type="ECO:0000256" key="4">
    <source>
        <dbReference type="ARBA" id="ARBA00022679"/>
    </source>
</evidence>
<keyword evidence="8" id="KW-0472">Membrane</keyword>
<accession>A0A8D5JMQ5</accession>
<dbReference type="SMART" id="SM00388">
    <property type="entry name" value="HisKA"/>
    <property type="match status" value="1"/>
</dbReference>
<keyword evidence="7 8" id="KW-1133">Transmembrane helix</keyword>
<dbReference type="InterPro" id="IPR005467">
    <property type="entry name" value="His_kinase_dom"/>
</dbReference>
<sequence>MSESNLPLVRIILIPYLVLLALFVVVTGAGSTWLYFKARQAQSQLIVHGLLTSVTPLVEHLSKVDIDPLLAEDSHSWLHREINTIFRQIPDLEHVRVRSRGEGIHKYHGTGNRLVTEKTEGYKKEGGGDLRDVTAASRLYSESAPLLRIEFLLESRGKDPVRLEFGFNRATLRETVGRAMGGIIRAITLFSLLGIGALCIAFGVTVWAAGRVRDLEKRVRELYRYATAAELMAGLVHDLRNPLASFRANLASLRIMPEEQDEIIEEMDRDLVRLDEKLGSMLDLTRKRDEPLKEVDMKELLAEVARLAEPVLVRSGLELRCCSRVEGAVAIMTDSVRDALLNLVINSAESGQKDGIIEMEVWREDGWLIFEIRDRGCGFPEDLDIFAPFVTTKPTGHGLGLAISRRTIEAHGGTVTAENREGGGAVLKLVLPGRDTSRGAAI</sequence>
<dbReference type="InterPro" id="IPR050428">
    <property type="entry name" value="TCS_sensor_his_kinase"/>
</dbReference>
<keyword evidence="6" id="KW-0418">Kinase</keyword>
<evidence type="ECO:0000256" key="1">
    <source>
        <dbReference type="ARBA" id="ARBA00000085"/>
    </source>
</evidence>
<dbReference type="SMART" id="SM00387">
    <property type="entry name" value="HATPase_c"/>
    <property type="match status" value="1"/>
</dbReference>
<name>A0A8D5JMQ5_9BACT</name>
<dbReference type="AlphaFoldDB" id="A0A8D5JMQ5"/>
<evidence type="ECO:0000313" key="10">
    <source>
        <dbReference type="EMBL" id="BCL61852.1"/>
    </source>
</evidence>
<proteinExistence type="predicted"/>
<evidence type="ECO:0000256" key="2">
    <source>
        <dbReference type="ARBA" id="ARBA00012438"/>
    </source>
</evidence>
<keyword evidence="11" id="KW-1185">Reference proteome</keyword>
<dbReference type="CDD" id="cd00082">
    <property type="entry name" value="HisKA"/>
    <property type="match status" value="1"/>
</dbReference>
<evidence type="ECO:0000313" key="11">
    <source>
        <dbReference type="Proteomes" id="UP000826725"/>
    </source>
</evidence>
<feature type="transmembrane region" description="Helical" evidence="8">
    <location>
        <begin position="187"/>
        <end position="210"/>
    </location>
</feature>
<evidence type="ECO:0000256" key="5">
    <source>
        <dbReference type="ARBA" id="ARBA00022692"/>
    </source>
</evidence>